<protein>
    <recommendedName>
        <fullName evidence="2">FATC domain-containing protein</fullName>
    </recommendedName>
</protein>
<feature type="region of interest" description="Disordered" evidence="1">
    <location>
        <begin position="482"/>
        <end position="508"/>
    </location>
</feature>
<dbReference type="GO" id="GO:0004674">
    <property type="term" value="F:protein serine/threonine kinase activity"/>
    <property type="evidence" value="ECO:0007669"/>
    <property type="project" value="TreeGrafter"/>
</dbReference>
<dbReference type="PANTHER" id="PTHR11139">
    <property type="entry name" value="ATAXIA TELANGIECTASIA MUTATED ATM -RELATED"/>
    <property type="match status" value="1"/>
</dbReference>
<dbReference type="Proteomes" id="UP000887013">
    <property type="component" value="Unassembled WGS sequence"/>
</dbReference>
<proteinExistence type="predicted"/>
<dbReference type="GO" id="GO:0005634">
    <property type="term" value="C:nucleus"/>
    <property type="evidence" value="ECO:0007669"/>
    <property type="project" value="TreeGrafter"/>
</dbReference>
<keyword evidence="4" id="KW-1185">Reference proteome</keyword>
<dbReference type="Pfam" id="PF02260">
    <property type="entry name" value="FATC"/>
    <property type="match status" value="1"/>
</dbReference>
<evidence type="ECO:0000259" key="2">
    <source>
        <dbReference type="PROSITE" id="PS51190"/>
    </source>
</evidence>
<accession>A0A8X6T596</accession>
<dbReference type="InterPro" id="IPR003152">
    <property type="entry name" value="FATC_dom"/>
</dbReference>
<dbReference type="SMART" id="SM01343">
    <property type="entry name" value="FATC"/>
    <property type="match status" value="1"/>
</dbReference>
<reference evidence="3" key="1">
    <citation type="submission" date="2020-08" db="EMBL/GenBank/DDBJ databases">
        <title>Multicomponent nature underlies the extraordinary mechanical properties of spider dragline silk.</title>
        <authorList>
            <person name="Kono N."/>
            <person name="Nakamura H."/>
            <person name="Mori M."/>
            <person name="Yoshida Y."/>
            <person name="Ohtoshi R."/>
            <person name="Malay A.D."/>
            <person name="Moran D.A.P."/>
            <person name="Tomita M."/>
            <person name="Numata K."/>
            <person name="Arakawa K."/>
        </authorList>
    </citation>
    <scope>NUCLEOTIDE SEQUENCE</scope>
</reference>
<dbReference type="PANTHER" id="PTHR11139:SF71">
    <property type="entry name" value="SERINE_THREONINE-PROTEIN KINASE SMG1"/>
    <property type="match status" value="1"/>
</dbReference>
<gene>
    <name evidence="3" type="primary">SMG1</name>
    <name evidence="3" type="ORF">NPIL_425041</name>
</gene>
<evidence type="ECO:0000313" key="4">
    <source>
        <dbReference type="Proteomes" id="UP000887013"/>
    </source>
</evidence>
<dbReference type="EMBL" id="BMAW01097073">
    <property type="protein sequence ID" value="GFS77770.1"/>
    <property type="molecule type" value="Genomic_DNA"/>
</dbReference>
<sequence length="568" mass="63384">MGRDKLLELKRESNLSFSFTRNMNIESMEHEVLGLPSQTVGFALCTFVNHLGYDLSAEIELRDVGVENKTPAEDILRKACERCVSENFLGNQMPTLSTFLGAFDTAWRKDDLSRRLERHSKIAKASQSRAQSHLTSFQWLNEDLLMQGNIGVLQSPPVSSRTSIMAELRKAVSNQGSLDIVVTQSQDRYLGLASGIEQRLKWAAGANPSLSTVQEEFEAAIAIKTALINSSNQVSSKLASVCSSILHFEARRTKTSEALSSDSVFLALINRCKETCELAESCHSQISDIEEHLIALQPLDKDGVTTEWLTSVIKKVSQSLSSCREKLEQQKTVANTCWESLHHQVAHVHDLISVHHKLMSDVRHILRNLAKYEEQELGVDFKTEGHIHRYMSVYKEFSERISAIVSKLLAEAQNIDVSCVMAVEAEIPVLSVSALEIYNQLLELAGPLGNRKHGLTEAESSRLAIKKNRLSPMYEPSLALSPAIRPKTPRGGTPKKSAITRDPRTGKAVQERNTYATNVWKRIKMKLDGKDPDPSKKASIAEQIDFVIKEATHLENLAALYEGWTPWV</sequence>
<dbReference type="AlphaFoldDB" id="A0A8X6T596"/>
<dbReference type="InterPro" id="IPR050517">
    <property type="entry name" value="DDR_Repair_Kinase"/>
</dbReference>
<evidence type="ECO:0000256" key="1">
    <source>
        <dbReference type="SAM" id="MobiDB-lite"/>
    </source>
</evidence>
<feature type="domain" description="FATC" evidence="2">
    <location>
        <begin position="536"/>
        <end position="568"/>
    </location>
</feature>
<evidence type="ECO:0000313" key="3">
    <source>
        <dbReference type="EMBL" id="GFS77770.1"/>
    </source>
</evidence>
<comment type="caution">
    <text evidence="3">The sequence shown here is derived from an EMBL/GenBank/DDBJ whole genome shotgun (WGS) entry which is preliminary data.</text>
</comment>
<organism evidence="3 4">
    <name type="scientific">Nephila pilipes</name>
    <name type="common">Giant wood spider</name>
    <name type="synonym">Nephila maculata</name>
    <dbReference type="NCBI Taxonomy" id="299642"/>
    <lineage>
        <taxon>Eukaryota</taxon>
        <taxon>Metazoa</taxon>
        <taxon>Ecdysozoa</taxon>
        <taxon>Arthropoda</taxon>
        <taxon>Chelicerata</taxon>
        <taxon>Arachnida</taxon>
        <taxon>Araneae</taxon>
        <taxon>Araneomorphae</taxon>
        <taxon>Entelegynae</taxon>
        <taxon>Araneoidea</taxon>
        <taxon>Nephilidae</taxon>
        <taxon>Nephila</taxon>
    </lineage>
</organism>
<dbReference type="GO" id="GO:0000184">
    <property type="term" value="P:nuclear-transcribed mRNA catabolic process, nonsense-mediated decay"/>
    <property type="evidence" value="ECO:0007669"/>
    <property type="project" value="TreeGrafter"/>
</dbReference>
<dbReference type="PROSITE" id="PS51190">
    <property type="entry name" value="FATC"/>
    <property type="match status" value="1"/>
</dbReference>
<name>A0A8X6T596_NEPPI</name>
<dbReference type="OrthoDB" id="6424826at2759"/>